<feature type="transmembrane region" description="Helical" evidence="1">
    <location>
        <begin position="352"/>
        <end position="374"/>
    </location>
</feature>
<proteinExistence type="predicted"/>
<dbReference type="AlphaFoldDB" id="A0A7S2S310"/>
<evidence type="ECO:0000256" key="1">
    <source>
        <dbReference type="SAM" id="Phobius"/>
    </source>
</evidence>
<accession>A0A7S2S310</accession>
<dbReference type="EMBL" id="HBHK01015425">
    <property type="protein sequence ID" value="CAD9687913.1"/>
    <property type="molecule type" value="Transcribed_RNA"/>
</dbReference>
<feature type="transmembrane region" description="Helical" evidence="1">
    <location>
        <begin position="544"/>
        <end position="562"/>
    </location>
</feature>
<evidence type="ECO:0008006" key="3">
    <source>
        <dbReference type="Google" id="ProtNLM"/>
    </source>
</evidence>
<name>A0A7S2S310_9STRA</name>
<organism evidence="2">
    <name type="scientific">Mucochytrium quahogii</name>
    <dbReference type="NCBI Taxonomy" id="96639"/>
    <lineage>
        <taxon>Eukaryota</taxon>
        <taxon>Sar</taxon>
        <taxon>Stramenopiles</taxon>
        <taxon>Bigyra</taxon>
        <taxon>Labyrinthulomycetes</taxon>
        <taxon>Thraustochytrida</taxon>
        <taxon>Thraustochytriidae</taxon>
        <taxon>Mucochytrium</taxon>
    </lineage>
</organism>
<feature type="transmembrane region" description="Helical" evidence="1">
    <location>
        <begin position="503"/>
        <end position="524"/>
    </location>
</feature>
<feature type="transmembrane region" description="Helical" evidence="1">
    <location>
        <begin position="325"/>
        <end position="346"/>
    </location>
</feature>
<reference evidence="2" key="1">
    <citation type="submission" date="2021-01" db="EMBL/GenBank/DDBJ databases">
        <authorList>
            <person name="Corre E."/>
            <person name="Pelletier E."/>
            <person name="Niang G."/>
            <person name="Scheremetjew M."/>
            <person name="Finn R."/>
            <person name="Kale V."/>
            <person name="Holt S."/>
            <person name="Cochrane G."/>
            <person name="Meng A."/>
            <person name="Brown T."/>
            <person name="Cohen L."/>
        </authorList>
    </citation>
    <scope>NUCLEOTIDE SEQUENCE</scope>
    <source>
        <strain evidence="2">NY070348D</strain>
    </source>
</reference>
<keyword evidence="1" id="KW-0812">Transmembrane</keyword>
<sequence>MIHACSEHGGMLILNEDTLEFVAFFLDGKSLCALVSSCKQVSLVLSRTQGPWKRLYELYNFRVAPRLPRLPQCGSWRQAVIRASNNTVSLYIRPLGANQSKLKFVVKRGITLYGVKRLVRNAQLEKYGIALDDFELVDCASCAPLGVQGYDSLPPADLGVLFPYTDSLLSTMNSNPAFWQMFYRNQRNAWRENLLLIEDGVEFLQVFVGKHGVLQGIPDMLEVKDDTITGNPEEDHGNSQAFDCCNTLTSLASGNLARLVCGITGPMVTRGKRWDMFYQLCDLLSDANSKLGYNSYKAYWHSSKLHPLLHIATRRFNRVPFRLRVLAMLQFAKGMIHHLLSLSFAINACARGLIGSGFLAIFSRLIVRIFPFLFRTQVQQLLDGEVDWIPLVFAVKFLLRSSVITLVSVGPILKYAFVHQLIRVVMRSVLVQETGYDDNVVYLLMVLLSRVSAFKWKMRFPRVAVKLLGLNGQNHDMDGSYARFSTSLKKRIRLSFQSRLPRLAQFGHLTLGLIAGKPLVQYLISAIAWDLVTPKLSDSLSISIPVYAYSVPCLVTALLIRLRMALSDGYYYLLYI</sequence>
<keyword evidence="1" id="KW-1133">Transmembrane helix</keyword>
<feature type="transmembrane region" description="Helical" evidence="1">
    <location>
        <begin position="386"/>
        <end position="413"/>
    </location>
</feature>
<protein>
    <recommendedName>
        <fullName evidence="3">F-box domain-containing protein</fullName>
    </recommendedName>
</protein>
<keyword evidence="1" id="KW-0472">Membrane</keyword>
<evidence type="ECO:0000313" key="2">
    <source>
        <dbReference type="EMBL" id="CAD9687913.1"/>
    </source>
</evidence>
<gene>
    <name evidence="2" type="ORF">QSP1433_LOCUS9691</name>
</gene>